<keyword evidence="2" id="KW-1185">Reference proteome</keyword>
<reference evidence="1" key="1">
    <citation type="submission" date="2023-04" db="EMBL/GenBank/DDBJ databases">
        <title>Draft Genome sequencing of Naganishia species isolated from polar environments using Oxford Nanopore Technology.</title>
        <authorList>
            <person name="Leo P."/>
            <person name="Venkateswaran K."/>
        </authorList>
    </citation>
    <scope>NUCLEOTIDE SEQUENCE</scope>
    <source>
        <strain evidence="1">MNA-CCFEE 5423</strain>
    </source>
</reference>
<gene>
    <name evidence="1" type="ORF">QFC21_006338</name>
</gene>
<sequence>MEDEPQPGISVLTADMALGIEAALDRMQFQMNAMAQQTMANTATIAAIMDYETAFLKIKEDAWRARKAAREEEKRQEREQERVLAQFRTDYGNQDMGCDDVRSAADVIVNYLTAANNYDTFKMASTAEKRRMIGETQGEMGRLGMDAATRSFGSVSSFITRLVRDCSKAYALENHTGEGLFAEDVLWVEVQGERGRCSKEEPRIEAFIRLQYPLWSLMKEVPAKRPAFTPLDVFDSGDAVEKEDLDELVQQDHTARYMHNEHEGDIQLDPAREEDQGAPECAPSKNAPPARKFSQTPQSKIKPSASAHGGST</sequence>
<evidence type="ECO:0000313" key="2">
    <source>
        <dbReference type="Proteomes" id="UP001227268"/>
    </source>
</evidence>
<name>A0ACC2V3X2_9TREE</name>
<dbReference type="Proteomes" id="UP001227268">
    <property type="component" value="Unassembled WGS sequence"/>
</dbReference>
<evidence type="ECO:0000313" key="1">
    <source>
        <dbReference type="EMBL" id="KAJ9093741.1"/>
    </source>
</evidence>
<organism evidence="1 2">
    <name type="scientific">Naganishia friedmannii</name>
    <dbReference type="NCBI Taxonomy" id="89922"/>
    <lineage>
        <taxon>Eukaryota</taxon>
        <taxon>Fungi</taxon>
        <taxon>Dikarya</taxon>
        <taxon>Basidiomycota</taxon>
        <taxon>Agaricomycotina</taxon>
        <taxon>Tremellomycetes</taxon>
        <taxon>Filobasidiales</taxon>
        <taxon>Filobasidiaceae</taxon>
        <taxon>Naganishia</taxon>
    </lineage>
</organism>
<accession>A0ACC2V3X2</accession>
<comment type="caution">
    <text evidence="1">The sequence shown here is derived from an EMBL/GenBank/DDBJ whole genome shotgun (WGS) entry which is preliminary data.</text>
</comment>
<protein>
    <submittedName>
        <fullName evidence="1">Uncharacterized protein</fullName>
    </submittedName>
</protein>
<proteinExistence type="predicted"/>
<dbReference type="EMBL" id="JASBWT010000029">
    <property type="protein sequence ID" value="KAJ9093741.1"/>
    <property type="molecule type" value="Genomic_DNA"/>
</dbReference>